<evidence type="ECO:0000256" key="12">
    <source>
        <dbReference type="ARBA" id="ARBA00023012"/>
    </source>
</evidence>
<evidence type="ECO:0000313" key="18">
    <source>
        <dbReference type="Proteomes" id="UP000215509"/>
    </source>
</evidence>
<evidence type="ECO:0000259" key="16">
    <source>
        <dbReference type="PROSITE" id="PS50885"/>
    </source>
</evidence>
<evidence type="ECO:0000256" key="6">
    <source>
        <dbReference type="ARBA" id="ARBA00022679"/>
    </source>
</evidence>
<dbReference type="EMBL" id="NMQW01000049">
    <property type="protein sequence ID" value="OXM83253.1"/>
    <property type="molecule type" value="Genomic_DNA"/>
</dbReference>
<evidence type="ECO:0000256" key="1">
    <source>
        <dbReference type="ARBA" id="ARBA00000085"/>
    </source>
</evidence>
<dbReference type="SMART" id="SM00304">
    <property type="entry name" value="HAMP"/>
    <property type="match status" value="1"/>
</dbReference>
<comment type="catalytic activity">
    <reaction evidence="1">
        <text>ATP + protein L-histidine = ADP + protein N-phospho-L-histidine.</text>
        <dbReference type="EC" id="2.7.13.3"/>
    </reaction>
</comment>
<dbReference type="InterPro" id="IPR003594">
    <property type="entry name" value="HATPase_dom"/>
</dbReference>
<reference evidence="17 18" key="1">
    <citation type="submission" date="2017-07" db="EMBL/GenBank/DDBJ databases">
        <title>Genome sequencing and assembly of Paenibacillus rigui.</title>
        <authorList>
            <person name="Mayilraj S."/>
        </authorList>
    </citation>
    <scope>NUCLEOTIDE SEQUENCE [LARGE SCALE GENOMIC DNA]</scope>
    <source>
        <strain evidence="17 18">JCM 16352</strain>
    </source>
</reference>
<feature type="transmembrane region" description="Helical" evidence="14">
    <location>
        <begin position="149"/>
        <end position="176"/>
    </location>
</feature>
<keyword evidence="13 14" id="KW-0472">Membrane</keyword>
<evidence type="ECO:0000256" key="13">
    <source>
        <dbReference type="ARBA" id="ARBA00023136"/>
    </source>
</evidence>
<dbReference type="SMART" id="SM00387">
    <property type="entry name" value="HATPase_c"/>
    <property type="match status" value="1"/>
</dbReference>
<dbReference type="FunFam" id="3.30.565.10:FF:000006">
    <property type="entry name" value="Sensor histidine kinase WalK"/>
    <property type="match status" value="1"/>
</dbReference>
<dbReference type="InterPro" id="IPR036890">
    <property type="entry name" value="HATPase_C_sf"/>
</dbReference>
<evidence type="ECO:0000256" key="5">
    <source>
        <dbReference type="ARBA" id="ARBA00022553"/>
    </source>
</evidence>
<dbReference type="Pfam" id="PF02518">
    <property type="entry name" value="HATPase_c"/>
    <property type="match status" value="1"/>
</dbReference>
<evidence type="ECO:0000256" key="8">
    <source>
        <dbReference type="ARBA" id="ARBA00022741"/>
    </source>
</evidence>
<dbReference type="Pfam" id="PF00672">
    <property type="entry name" value="HAMP"/>
    <property type="match status" value="1"/>
</dbReference>
<keyword evidence="18" id="KW-1185">Reference proteome</keyword>
<keyword evidence="8" id="KW-0547">Nucleotide-binding</keyword>
<organism evidence="17 18">
    <name type="scientific">Paenibacillus rigui</name>
    <dbReference type="NCBI Taxonomy" id="554312"/>
    <lineage>
        <taxon>Bacteria</taxon>
        <taxon>Bacillati</taxon>
        <taxon>Bacillota</taxon>
        <taxon>Bacilli</taxon>
        <taxon>Bacillales</taxon>
        <taxon>Paenibacillaceae</taxon>
        <taxon>Paenibacillus</taxon>
    </lineage>
</organism>
<dbReference type="Proteomes" id="UP000215509">
    <property type="component" value="Unassembled WGS sequence"/>
</dbReference>
<dbReference type="GO" id="GO:0005886">
    <property type="term" value="C:plasma membrane"/>
    <property type="evidence" value="ECO:0007669"/>
    <property type="project" value="UniProtKB-SubCell"/>
</dbReference>
<keyword evidence="12" id="KW-0902">Two-component regulatory system</keyword>
<dbReference type="PROSITE" id="PS50885">
    <property type="entry name" value="HAMP"/>
    <property type="match status" value="1"/>
</dbReference>
<evidence type="ECO:0000256" key="7">
    <source>
        <dbReference type="ARBA" id="ARBA00022692"/>
    </source>
</evidence>
<feature type="domain" description="Histidine kinase" evidence="15">
    <location>
        <begin position="240"/>
        <end position="454"/>
    </location>
</feature>
<dbReference type="CDD" id="cd00082">
    <property type="entry name" value="HisKA"/>
    <property type="match status" value="1"/>
</dbReference>
<accession>A0A229UIQ2</accession>
<evidence type="ECO:0000313" key="17">
    <source>
        <dbReference type="EMBL" id="OXM83253.1"/>
    </source>
</evidence>
<dbReference type="GO" id="GO:0005524">
    <property type="term" value="F:ATP binding"/>
    <property type="evidence" value="ECO:0007669"/>
    <property type="project" value="UniProtKB-KW"/>
</dbReference>
<keyword evidence="10" id="KW-0067">ATP-binding</keyword>
<keyword evidence="7 14" id="KW-0812">Transmembrane</keyword>
<dbReference type="SUPFAM" id="SSF158472">
    <property type="entry name" value="HAMP domain-like"/>
    <property type="match status" value="1"/>
</dbReference>
<protein>
    <recommendedName>
        <fullName evidence="3">histidine kinase</fullName>
        <ecNumber evidence="3">2.7.13.3</ecNumber>
    </recommendedName>
</protein>
<dbReference type="PANTHER" id="PTHR45528">
    <property type="entry name" value="SENSOR HISTIDINE KINASE CPXA"/>
    <property type="match status" value="1"/>
</dbReference>
<comment type="subcellular location">
    <subcellularLocation>
        <location evidence="2">Cell membrane</location>
        <topology evidence="2">Multi-pass membrane protein</topology>
    </subcellularLocation>
</comment>
<dbReference type="Gene3D" id="3.30.565.10">
    <property type="entry name" value="Histidine kinase-like ATPase, C-terminal domain"/>
    <property type="match status" value="1"/>
</dbReference>
<dbReference type="RefSeq" id="WP_094017845.1">
    <property type="nucleotide sequence ID" value="NZ_NMQW01000049.1"/>
</dbReference>
<evidence type="ECO:0000256" key="10">
    <source>
        <dbReference type="ARBA" id="ARBA00022840"/>
    </source>
</evidence>
<evidence type="ECO:0000259" key="15">
    <source>
        <dbReference type="PROSITE" id="PS50109"/>
    </source>
</evidence>
<dbReference type="InterPro" id="IPR005467">
    <property type="entry name" value="His_kinase_dom"/>
</dbReference>
<evidence type="ECO:0000256" key="9">
    <source>
        <dbReference type="ARBA" id="ARBA00022777"/>
    </source>
</evidence>
<dbReference type="PROSITE" id="PS50109">
    <property type="entry name" value="HIS_KIN"/>
    <property type="match status" value="1"/>
</dbReference>
<dbReference type="PANTHER" id="PTHR45528:SF1">
    <property type="entry name" value="SENSOR HISTIDINE KINASE CPXA"/>
    <property type="match status" value="1"/>
</dbReference>
<dbReference type="InterPro" id="IPR003660">
    <property type="entry name" value="HAMP_dom"/>
</dbReference>
<feature type="transmembrane region" description="Helical" evidence="14">
    <location>
        <begin position="7"/>
        <end position="28"/>
    </location>
</feature>
<feature type="domain" description="HAMP" evidence="16">
    <location>
        <begin position="177"/>
        <end position="232"/>
    </location>
</feature>
<dbReference type="CDD" id="cd06225">
    <property type="entry name" value="HAMP"/>
    <property type="match status" value="1"/>
</dbReference>
<evidence type="ECO:0000256" key="3">
    <source>
        <dbReference type="ARBA" id="ARBA00012438"/>
    </source>
</evidence>
<keyword evidence="6" id="KW-0808">Transferase</keyword>
<dbReference type="EC" id="2.7.13.3" evidence="3"/>
<dbReference type="SMART" id="SM00388">
    <property type="entry name" value="HisKA"/>
    <property type="match status" value="1"/>
</dbReference>
<dbReference type="SUPFAM" id="SSF47384">
    <property type="entry name" value="Homodimeric domain of signal transducing histidine kinase"/>
    <property type="match status" value="1"/>
</dbReference>
<dbReference type="SUPFAM" id="SSF55874">
    <property type="entry name" value="ATPase domain of HSP90 chaperone/DNA topoisomerase II/histidine kinase"/>
    <property type="match status" value="1"/>
</dbReference>
<dbReference type="InterPro" id="IPR003661">
    <property type="entry name" value="HisK_dim/P_dom"/>
</dbReference>
<dbReference type="PRINTS" id="PR00344">
    <property type="entry name" value="BCTRLSENSOR"/>
</dbReference>
<evidence type="ECO:0000256" key="11">
    <source>
        <dbReference type="ARBA" id="ARBA00022989"/>
    </source>
</evidence>
<dbReference type="Gene3D" id="1.10.287.130">
    <property type="match status" value="1"/>
</dbReference>
<keyword evidence="9 17" id="KW-0418">Kinase</keyword>
<dbReference type="OrthoDB" id="9786919at2"/>
<dbReference type="InterPro" id="IPR036097">
    <property type="entry name" value="HisK_dim/P_sf"/>
</dbReference>
<dbReference type="GO" id="GO:0000155">
    <property type="term" value="F:phosphorelay sensor kinase activity"/>
    <property type="evidence" value="ECO:0007669"/>
    <property type="project" value="InterPro"/>
</dbReference>
<keyword evidence="4" id="KW-1003">Cell membrane</keyword>
<dbReference type="AlphaFoldDB" id="A0A229UIQ2"/>
<evidence type="ECO:0000256" key="2">
    <source>
        <dbReference type="ARBA" id="ARBA00004651"/>
    </source>
</evidence>
<sequence>MRLRTQITLLIVSSLLSVLFFFSVFTYYTFVRITTKSEIGVLWNAAQTILSLPGIRTPEQWNYTGWLRSSLMPQELIRIIDPHSNIKLQLQTDKELSQIPAQFSTQTFSKTLKTSEALMVYIQIPISDEEQHTIAVLQLGRKLDALDDYLNVLLAVLSFTTAVAALLSLVGGMYFARIILRPIHELAQIMESIQKSGVFKRVVMPPSKRQDELGRLIHTFNAMIGKLETNFFQQRQFLADASHELKTPLTIIESYANLLKRWGGNDAKLREEAIDAIQSEASRLRNLTHTLLSVADPESPSTEEAAAFDLEELVLTTAASLQHAFHRDITCEIRLGQKMMHGNADKIKQLLIILLDNAIKYSDERVIVTLEPDPRDAGIAVLKVIDRGIGIEAAHIPRLFDRFYRVDQARNRSTGGSGLGLAIAQNIARAHRGTISVTSSPGLGTQVTVMLPLG</sequence>
<proteinExistence type="predicted"/>
<comment type="caution">
    <text evidence="17">The sequence shown here is derived from an EMBL/GenBank/DDBJ whole genome shotgun (WGS) entry which is preliminary data.</text>
</comment>
<evidence type="ECO:0000256" key="4">
    <source>
        <dbReference type="ARBA" id="ARBA00022475"/>
    </source>
</evidence>
<dbReference type="Gene3D" id="6.10.340.10">
    <property type="match status" value="1"/>
</dbReference>
<gene>
    <name evidence="17" type="ORF">CF651_26345</name>
</gene>
<dbReference type="InterPro" id="IPR050398">
    <property type="entry name" value="HssS/ArlS-like"/>
</dbReference>
<name>A0A229UIQ2_9BACL</name>
<keyword evidence="5" id="KW-0597">Phosphoprotein</keyword>
<dbReference type="FunFam" id="1.10.287.130:FF:000001">
    <property type="entry name" value="Two-component sensor histidine kinase"/>
    <property type="match status" value="1"/>
</dbReference>
<dbReference type="Pfam" id="PF00512">
    <property type="entry name" value="HisKA"/>
    <property type="match status" value="1"/>
</dbReference>
<evidence type="ECO:0000256" key="14">
    <source>
        <dbReference type="SAM" id="Phobius"/>
    </source>
</evidence>
<keyword evidence="11 14" id="KW-1133">Transmembrane helix</keyword>
<dbReference type="InterPro" id="IPR004358">
    <property type="entry name" value="Sig_transdc_His_kin-like_C"/>
</dbReference>